<dbReference type="PROSITE" id="PS00194">
    <property type="entry name" value="THIOREDOXIN_1"/>
    <property type="match status" value="1"/>
</dbReference>
<comment type="caution">
    <text evidence="7">The sequence shown here is derived from an EMBL/GenBank/DDBJ whole genome shotgun (WGS) entry which is preliminary data.</text>
</comment>
<name>A0A844GCP0_9NEIS</name>
<dbReference type="AlphaFoldDB" id="A0A844GCP0"/>
<keyword evidence="5" id="KW-0732">Signal</keyword>
<dbReference type="GO" id="GO:0017004">
    <property type="term" value="P:cytochrome complex assembly"/>
    <property type="evidence" value="ECO:0007669"/>
    <property type="project" value="UniProtKB-KW"/>
</dbReference>
<evidence type="ECO:0000313" key="7">
    <source>
        <dbReference type="EMBL" id="MTD32998.1"/>
    </source>
</evidence>
<reference evidence="7 8" key="1">
    <citation type="submission" date="2019-11" db="EMBL/GenBank/DDBJ databases">
        <title>Draft genome sequence of Paludibacterium sp. dN18-1.</title>
        <authorList>
            <person name="Im W.-T."/>
        </authorList>
    </citation>
    <scope>NUCLEOTIDE SEQUENCE [LARGE SCALE GENOMIC DNA]</scope>
    <source>
        <strain evidence="8">dN 18-1</strain>
    </source>
</reference>
<dbReference type="InterPro" id="IPR050553">
    <property type="entry name" value="Thioredoxin_ResA/DsbE_sf"/>
</dbReference>
<feature type="signal peptide" evidence="5">
    <location>
        <begin position="1"/>
        <end position="21"/>
    </location>
</feature>
<evidence type="ECO:0000259" key="6">
    <source>
        <dbReference type="PROSITE" id="PS51352"/>
    </source>
</evidence>
<evidence type="ECO:0000256" key="1">
    <source>
        <dbReference type="ARBA" id="ARBA00004196"/>
    </source>
</evidence>
<dbReference type="EMBL" id="WLYX01000001">
    <property type="protein sequence ID" value="MTD32998.1"/>
    <property type="molecule type" value="Genomic_DNA"/>
</dbReference>
<evidence type="ECO:0000256" key="5">
    <source>
        <dbReference type="SAM" id="SignalP"/>
    </source>
</evidence>
<accession>A0A844GCP0</accession>
<dbReference type="InterPro" id="IPR036249">
    <property type="entry name" value="Thioredoxin-like_sf"/>
</dbReference>
<proteinExistence type="predicted"/>
<keyword evidence="4" id="KW-0676">Redox-active center</keyword>
<comment type="subcellular location">
    <subcellularLocation>
        <location evidence="1">Cell envelope</location>
    </subcellularLocation>
</comment>
<evidence type="ECO:0000256" key="4">
    <source>
        <dbReference type="ARBA" id="ARBA00023284"/>
    </source>
</evidence>
<dbReference type="InterPro" id="IPR013740">
    <property type="entry name" value="Redoxin"/>
</dbReference>
<dbReference type="SUPFAM" id="SSF52833">
    <property type="entry name" value="Thioredoxin-like"/>
    <property type="match status" value="1"/>
</dbReference>
<dbReference type="PANTHER" id="PTHR42852:SF6">
    <property type="entry name" value="THIOL:DISULFIDE INTERCHANGE PROTEIN DSBE"/>
    <property type="match status" value="1"/>
</dbReference>
<dbReference type="PROSITE" id="PS51352">
    <property type="entry name" value="THIOREDOXIN_2"/>
    <property type="match status" value="1"/>
</dbReference>
<feature type="chain" id="PRO_5032921619" evidence="5">
    <location>
        <begin position="22"/>
        <end position="158"/>
    </location>
</feature>
<organism evidence="7 8">
    <name type="scientific">Paludibacterium denitrificans</name>
    <dbReference type="NCBI Taxonomy" id="2675226"/>
    <lineage>
        <taxon>Bacteria</taxon>
        <taxon>Pseudomonadati</taxon>
        <taxon>Pseudomonadota</taxon>
        <taxon>Betaproteobacteria</taxon>
        <taxon>Neisseriales</taxon>
        <taxon>Chromobacteriaceae</taxon>
        <taxon>Paludibacterium</taxon>
    </lineage>
</organism>
<keyword evidence="8" id="KW-1185">Reference proteome</keyword>
<dbReference type="Gene3D" id="3.40.30.10">
    <property type="entry name" value="Glutaredoxin"/>
    <property type="match status" value="1"/>
</dbReference>
<evidence type="ECO:0000313" key="8">
    <source>
        <dbReference type="Proteomes" id="UP000446658"/>
    </source>
</evidence>
<keyword evidence="2" id="KW-0201">Cytochrome c-type biogenesis</keyword>
<dbReference type="Proteomes" id="UP000446658">
    <property type="component" value="Unassembled WGS sequence"/>
</dbReference>
<protein>
    <submittedName>
        <fullName evidence="7">Redoxin domain-containing protein</fullName>
    </submittedName>
</protein>
<feature type="domain" description="Thioredoxin" evidence="6">
    <location>
        <begin position="11"/>
        <end position="158"/>
    </location>
</feature>
<evidence type="ECO:0000256" key="2">
    <source>
        <dbReference type="ARBA" id="ARBA00022748"/>
    </source>
</evidence>
<dbReference type="InterPro" id="IPR013766">
    <property type="entry name" value="Thioredoxin_domain"/>
</dbReference>
<dbReference type="RefSeq" id="WP_230369664.1">
    <property type="nucleotide sequence ID" value="NZ_WLYX01000001.1"/>
</dbReference>
<keyword evidence="3" id="KW-1015">Disulfide bond</keyword>
<dbReference type="PANTHER" id="PTHR42852">
    <property type="entry name" value="THIOL:DISULFIDE INTERCHANGE PROTEIN DSBE"/>
    <property type="match status" value="1"/>
</dbReference>
<dbReference type="Pfam" id="PF08534">
    <property type="entry name" value="Redoxin"/>
    <property type="match status" value="1"/>
</dbReference>
<dbReference type="GO" id="GO:0015036">
    <property type="term" value="F:disulfide oxidoreductase activity"/>
    <property type="evidence" value="ECO:0007669"/>
    <property type="project" value="UniProtKB-ARBA"/>
</dbReference>
<evidence type="ECO:0000256" key="3">
    <source>
        <dbReference type="ARBA" id="ARBA00023157"/>
    </source>
</evidence>
<dbReference type="InterPro" id="IPR017937">
    <property type="entry name" value="Thioredoxin_CS"/>
</dbReference>
<dbReference type="GO" id="GO:0030313">
    <property type="term" value="C:cell envelope"/>
    <property type="evidence" value="ECO:0007669"/>
    <property type="project" value="UniProtKB-SubCell"/>
</dbReference>
<dbReference type="CDD" id="cd02966">
    <property type="entry name" value="TlpA_like_family"/>
    <property type="match status" value="1"/>
</dbReference>
<gene>
    <name evidence="7" type="ORF">GKE73_06630</name>
</gene>
<sequence length="158" mass="17269">MRFLSLIAAALLAVTLLPARAAPLDDARFSDLQESPTQLSTLRGKVTVINFWATWCGPCREEMPMLNTLRQRLAGKGVEVVGIALDNKVEVNNFVRQLNINYPIWLGNSQTTTLMRALGNPSGGLPYTLVLDRRGNVAARLLGRVSESTLHSAIAARL</sequence>